<dbReference type="EMBL" id="JBJJXI010000019">
    <property type="protein sequence ID" value="KAL3406426.1"/>
    <property type="molecule type" value="Genomic_DNA"/>
</dbReference>
<dbReference type="Proteomes" id="UP001627154">
    <property type="component" value="Unassembled WGS sequence"/>
</dbReference>
<keyword evidence="2" id="KW-1185">Reference proteome</keyword>
<comment type="caution">
    <text evidence="1">The sequence shown here is derived from an EMBL/GenBank/DDBJ whole genome shotgun (WGS) entry which is preliminary data.</text>
</comment>
<proteinExistence type="predicted"/>
<sequence length="94" mass="10569">MKEESNFSWTDAGDDDNFNSVVSSEIQNFQTFPDIKTSRAVMRDPNVSNIFTTSIHPGERTKENCVKSRNMKTFYGVAYIYKIAAVGISIPIPV</sequence>
<dbReference type="AlphaFoldDB" id="A0ABD2XMN3"/>
<evidence type="ECO:0000313" key="2">
    <source>
        <dbReference type="Proteomes" id="UP001627154"/>
    </source>
</evidence>
<protein>
    <submittedName>
        <fullName evidence="1">Uncharacterized protein</fullName>
    </submittedName>
</protein>
<gene>
    <name evidence="1" type="ORF">TKK_001752</name>
</gene>
<organism evidence="1 2">
    <name type="scientific">Trichogramma kaykai</name>
    <dbReference type="NCBI Taxonomy" id="54128"/>
    <lineage>
        <taxon>Eukaryota</taxon>
        <taxon>Metazoa</taxon>
        <taxon>Ecdysozoa</taxon>
        <taxon>Arthropoda</taxon>
        <taxon>Hexapoda</taxon>
        <taxon>Insecta</taxon>
        <taxon>Pterygota</taxon>
        <taxon>Neoptera</taxon>
        <taxon>Endopterygota</taxon>
        <taxon>Hymenoptera</taxon>
        <taxon>Apocrita</taxon>
        <taxon>Proctotrupomorpha</taxon>
        <taxon>Chalcidoidea</taxon>
        <taxon>Trichogrammatidae</taxon>
        <taxon>Trichogramma</taxon>
    </lineage>
</organism>
<accession>A0ABD2XMN3</accession>
<name>A0ABD2XMN3_9HYME</name>
<evidence type="ECO:0000313" key="1">
    <source>
        <dbReference type="EMBL" id="KAL3406426.1"/>
    </source>
</evidence>
<reference evidence="1 2" key="1">
    <citation type="journal article" date="2024" name="bioRxiv">
        <title>A reference genome for Trichogramma kaykai: A tiny desert-dwelling parasitoid wasp with competing sex-ratio distorters.</title>
        <authorList>
            <person name="Culotta J."/>
            <person name="Lindsey A.R."/>
        </authorList>
    </citation>
    <scope>NUCLEOTIDE SEQUENCE [LARGE SCALE GENOMIC DNA]</scope>
    <source>
        <strain evidence="1 2">KSX58</strain>
    </source>
</reference>